<reference evidence="1 2" key="1">
    <citation type="submission" date="2019-02" db="EMBL/GenBank/DDBJ databases">
        <authorList>
            <person name="Frampton R.A."/>
            <person name="Wojtus J.K."/>
            <person name="Fineran P.C."/>
            <person name="Hendrickson H.L."/>
        </authorList>
    </citation>
    <scope>NUCLEOTIDE SEQUENCE [LARGE SCALE GENOMIC DNA]</scope>
</reference>
<accession>A0A481W5I8</accession>
<gene>
    <name evidence="1" type="ORF">PSA21_116</name>
</gene>
<evidence type="ECO:0000313" key="1">
    <source>
        <dbReference type="EMBL" id="QBJ02644.1"/>
    </source>
</evidence>
<name>A0A481W5I8_9CAUD</name>
<keyword evidence="2" id="KW-1185">Reference proteome</keyword>
<proteinExistence type="predicted"/>
<organism evidence="1 2">
    <name type="scientific">Pseudomonas phage Psa21</name>
    <dbReference type="NCBI Taxonomy" id="2530023"/>
    <lineage>
        <taxon>Viruses</taxon>
        <taxon>Duplodnaviria</taxon>
        <taxon>Heunggongvirae</taxon>
        <taxon>Uroviricota</taxon>
        <taxon>Caudoviricetes</taxon>
        <taxon>Chimalliviridae</taxon>
        <taxon>Tepukevirus</taxon>
        <taxon>Tepukevirus Psa21</taxon>
    </lineage>
</organism>
<protein>
    <submittedName>
        <fullName evidence="1">Uncharacterized protein</fullName>
    </submittedName>
</protein>
<dbReference type="EMBL" id="MK552327">
    <property type="protein sequence ID" value="QBJ02644.1"/>
    <property type="molecule type" value="Genomic_DNA"/>
</dbReference>
<evidence type="ECO:0000313" key="2">
    <source>
        <dbReference type="Proteomes" id="UP000294134"/>
    </source>
</evidence>
<sequence length="40" mass="4517">MKEFAKAVACTVVVAVSAHYLTQVIVKNIDKQMDKRKKPK</sequence>
<dbReference type="Proteomes" id="UP000294134">
    <property type="component" value="Segment"/>
</dbReference>